<dbReference type="InterPro" id="IPR047914">
    <property type="entry name" value="TagK-like_C"/>
</dbReference>
<gene>
    <name evidence="2" type="ORF">BURPS1710A_A2736</name>
</gene>
<dbReference type="AlphaFoldDB" id="A0A0E1W456"/>
<dbReference type="RefSeq" id="WP_004529724.1">
    <property type="nucleotide sequence ID" value="NZ_CM000833.1"/>
</dbReference>
<dbReference type="Proteomes" id="UP000001812">
    <property type="component" value="Chromosome II"/>
</dbReference>
<feature type="compositionally biased region" description="Low complexity" evidence="1">
    <location>
        <begin position="58"/>
        <end position="74"/>
    </location>
</feature>
<accession>A0A0E1W456</accession>
<protein>
    <recommendedName>
        <fullName evidence="3">TagK domain-containing protein</fullName>
    </recommendedName>
</protein>
<dbReference type="EMBL" id="CM000833">
    <property type="protein sequence ID" value="EET04442.1"/>
    <property type="molecule type" value="Genomic_DNA"/>
</dbReference>
<name>A0A0E1W456_BURPE</name>
<reference evidence="2" key="1">
    <citation type="submission" date="2009-05" db="EMBL/GenBank/DDBJ databases">
        <authorList>
            <person name="Harkins D.M."/>
            <person name="DeShazer D."/>
            <person name="Woods D.E."/>
            <person name="Brinkac L.M."/>
            <person name="Brown K.A."/>
            <person name="Hung G.C."/>
            <person name="Tuanyok A."/>
            <person name="Zhang B."/>
            <person name="Nierman W.C."/>
        </authorList>
    </citation>
    <scope>NUCLEOTIDE SEQUENCE [LARGE SCALE GENOMIC DNA]</scope>
    <source>
        <strain evidence="2">1710a</strain>
    </source>
</reference>
<proteinExistence type="predicted"/>
<dbReference type="NCBIfam" id="NF033419">
    <property type="entry name" value="T6SS_TagK_dom"/>
    <property type="match status" value="1"/>
</dbReference>
<sequence length="248" mass="25820">MIFFRIELIMRAFKLFRRGPPDIERAETAARRDFEPSCAGVDMEGNAGDETGAGLAEAQPPRAPQAGPQGATDGGDAVFGVIGAAFAADTPGERQGGTAAGASAVCGTVAAQDLLHTLYEQYCRVLDDPRASLASDDAARLTIERTRDAGPQIDPQRSADGADSIDALLSRARVLDDAFGTFAPGEAPDPADAEPVPEVLRLFAPAEYHAASARRPAGLPPALARREHQTLAIDSPLPAPVATSEHGA</sequence>
<feature type="region of interest" description="Disordered" evidence="1">
    <location>
        <begin position="34"/>
        <end position="74"/>
    </location>
</feature>
<evidence type="ECO:0000313" key="2">
    <source>
        <dbReference type="EMBL" id="EET04442.1"/>
    </source>
</evidence>
<evidence type="ECO:0008006" key="3">
    <source>
        <dbReference type="Google" id="ProtNLM"/>
    </source>
</evidence>
<dbReference type="HOGENOM" id="CLU_100896_1_0_4"/>
<evidence type="ECO:0000256" key="1">
    <source>
        <dbReference type="SAM" id="MobiDB-lite"/>
    </source>
</evidence>
<organism evidence="2">
    <name type="scientific">Burkholderia pseudomallei 1710a</name>
    <dbReference type="NCBI Taxonomy" id="320371"/>
    <lineage>
        <taxon>Bacteria</taxon>
        <taxon>Pseudomonadati</taxon>
        <taxon>Pseudomonadota</taxon>
        <taxon>Betaproteobacteria</taxon>
        <taxon>Burkholderiales</taxon>
        <taxon>Burkholderiaceae</taxon>
        <taxon>Burkholderia</taxon>
        <taxon>pseudomallei group</taxon>
    </lineage>
</organism>